<evidence type="ECO:0000256" key="2">
    <source>
        <dbReference type="SAM" id="Phobius"/>
    </source>
</evidence>
<dbReference type="Gene3D" id="6.10.340.10">
    <property type="match status" value="1"/>
</dbReference>
<proteinExistence type="predicted"/>
<name>A0A5B9ECJ8_9BACT</name>
<evidence type="ECO:0000256" key="1">
    <source>
        <dbReference type="ARBA" id="ARBA00022801"/>
    </source>
</evidence>
<organism evidence="4 5">
    <name type="scientific">Terriglobus albidus</name>
    <dbReference type="NCBI Taxonomy" id="1592106"/>
    <lineage>
        <taxon>Bacteria</taxon>
        <taxon>Pseudomonadati</taxon>
        <taxon>Acidobacteriota</taxon>
        <taxon>Terriglobia</taxon>
        <taxon>Terriglobales</taxon>
        <taxon>Acidobacteriaceae</taxon>
        <taxon>Terriglobus</taxon>
    </lineage>
</organism>
<gene>
    <name evidence="4" type="ORF">FTW19_13110</name>
</gene>
<dbReference type="PANTHER" id="PTHR43156">
    <property type="entry name" value="STAGE II SPORULATION PROTEIN E-RELATED"/>
    <property type="match status" value="1"/>
</dbReference>
<keyword evidence="2" id="KW-1133">Transmembrane helix</keyword>
<dbReference type="InterPro" id="IPR003660">
    <property type="entry name" value="HAMP_dom"/>
</dbReference>
<feature type="domain" description="HAMP" evidence="3">
    <location>
        <begin position="372"/>
        <end position="424"/>
    </location>
</feature>
<feature type="transmembrane region" description="Helical" evidence="2">
    <location>
        <begin position="44"/>
        <end position="63"/>
    </location>
</feature>
<dbReference type="InterPro" id="IPR036457">
    <property type="entry name" value="PPM-type-like_dom_sf"/>
</dbReference>
<dbReference type="SMART" id="SM00304">
    <property type="entry name" value="HAMP"/>
    <property type="match status" value="1"/>
</dbReference>
<keyword evidence="2" id="KW-0472">Membrane</keyword>
<dbReference type="Pfam" id="PF07228">
    <property type="entry name" value="SpoIIE"/>
    <property type="match status" value="1"/>
</dbReference>
<feature type="transmembrane region" description="Helical" evidence="2">
    <location>
        <begin position="83"/>
        <end position="105"/>
    </location>
</feature>
<keyword evidence="2" id="KW-0812">Transmembrane</keyword>
<reference evidence="4 5" key="1">
    <citation type="submission" date="2019-08" db="EMBL/GenBank/DDBJ databases">
        <title>Complete genome sequence of Terriglobus albidus strain ORNL.</title>
        <authorList>
            <person name="Podar M."/>
        </authorList>
    </citation>
    <scope>NUCLEOTIDE SEQUENCE [LARGE SCALE GENOMIC DNA]</scope>
    <source>
        <strain evidence="4 5">ORNL</strain>
    </source>
</reference>
<keyword evidence="5" id="KW-1185">Reference proteome</keyword>
<dbReference type="RefSeq" id="WP_147648053.1">
    <property type="nucleotide sequence ID" value="NZ_CP042806.1"/>
</dbReference>
<dbReference type="KEGG" id="talb:FTW19_13110"/>
<dbReference type="PANTHER" id="PTHR43156:SF2">
    <property type="entry name" value="STAGE II SPORULATION PROTEIN E"/>
    <property type="match status" value="1"/>
</dbReference>
<evidence type="ECO:0000313" key="4">
    <source>
        <dbReference type="EMBL" id="QEE28855.1"/>
    </source>
</evidence>
<keyword evidence="1" id="KW-0378">Hydrolase</keyword>
<dbReference type="PROSITE" id="PS50885">
    <property type="entry name" value="HAMP"/>
    <property type="match status" value="1"/>
</dbReference>
<dbReference type="GO" id="GO:0016791">
    <property type="term" value="F:phosphatase activity"/>
    <property type="evidence" value="ECO:0007669"/>
    <property type="project" value="TreeGrafter"/>
</dbReference>
<dbReference type="OrthoDB" id="311592at2"/>
<dbReference type="SUPFAM" id="SSF158472">
    <property type="entry name" value="HAMP domain-like"/>
    <property type="match status" value="1"/>
</dbReference>
<dbReference type="Gene3D" id="3.60.40.10">
    <property type="entry name" value="PPM-type phosphatase domain"/>
    <property type="match status" value="1"/>
</dbReference>
<evidence type="ECO:0000313" key="5">
    <source>
        <dbReference type="Proteomes" id="UP000321820"/>
    </source>
</evidence>
<accession>A0A5B9ECJ8</accession>
<dbReference type="InterPro" id="IPR001932">
    <property type="entry name" value="PPM-type_phosphatase-like_dom"/>
</dbReference>
<protein>
    <submittedName>
        <fullName evidence="4">PP2C family protein-serine/threonine phosphatase</fullName>
    </submittedName>
</protein>
<dbReference type="GO" id="GO:0016020">
    <property type="term" value="C:membrane"/>
    <property type="evidence" value="ECO:0007669"/>
    <property type="project" value="InterPro"/>
</dbReference>
<dbReference type="EMBL" id="CP042806">
    <property type="protein sequence ID" value="QEE28855.1"/>
    <property type="molecule type" value="Genomic_DNA"/>
</dbReference>
<dbReference type="SMART" id="SM00331">
    <property type="entry name" value="PP2C_SIG"/>
    <property type="match status" value="1"/>
</dbReference>
<dbReference type="Proteomes" id="UP000321820">
    <property type="component" value="Chromosome"/>
</dbReference>
<dbReference type="CDD" id="cd06225">
    <property type="entry name" value="HAMP"/>
    <property type="match status" value="1"/>
</dbReference>
<evidence type="ECO:0000259" key="3">
    <source>
        <dbReference type="PROSITE" id="PS50885"/>
    </source>
</evidence>
<dbReference type="SUPFAM" id="SSF81606">
    <property type="entry name" value="PP2C-like"/>
    <property type="match status" value="1"/>
</dbReference>
<dbReference type="InterPro" id="IPR052016">
    <property type="entry name" value="Bact_Sigma-Reg"/>
</dbReference>
<sequence length="693" mass="76772">MSRDLKAAWRSWSVLTRLVALLTALFLLLWPISRLQNALGSTVRDLWILAGGLLLVCAIPWGIRQARIRFLWSLRNKLAITYLLIGLAPVVLFVTLVLISAYVAAGQFAIHLVAQRIQTQLDQMQTENTDCAIHFARVIARPETKVDPHNLDPSLLGLDKAEMERGQIAIFIDRLPALLAPEAGMEHSPLGLPAWTPPREGFHGIVIDDGRLYLAAITQRHSRNGHAVTVVRSVPLDKRIMELTALGLGRASLVPVLAESTNRTLRTNFTMARRSDDKAQSVSGGSFPGAVNLLDVPVYFFSTIPMTVWDTGAKENVPVEVDSRPSLLYTQLFAVSIEGLMPEFIRILLIVLCILFAFIEAFALYMAMRLSSTITASVSDLYGATLAIDRGELAHRIHVTRTDQLAELSRAFNRMSGSLQRLLVEQQEKERMQNELSIAQEVQANLFPSGNVKIPSLELHGVCRPARTVSGDYYDFIVFQDEGQPPSGLGIAIGDISGKGISAALLMATLHSAVRAYRFASEELSQQPHPSQDHCEALFDSPGHILGLLNRHLYRSTQPEKYATLFLAQYDIARSRLTYSNAGQLPPLVLRRDRSVHRLDKGGTVVGLMDNMDYMDDAVTLQVGDIFIGYSDGVTEPENDFGEFGEQRLMEVVLSYRNEPLHVISAQVLQALDAWIGDAEQPDDITLVLARRV</sequence>
<dbReference type="Pfam" id="PF00672">
    <property type="entry name" value="HAMP"/>
    <property type="match status" value="1"/>
</dbReference>
<feature type="transmembrane region" description="Helical" evidence="2">
    <location>
        <begin position="344"/>
        <end position="367"/>
    </location>
</feature>
<dbReference type="AlphaFoldDB" id="A0A5B9ECJ8"/>
<dbReference type="GO" id="GO:0007165">
    <property type="term" value="P:signal transduction"/>
    <property type="evidence" value="ECO:0007669"/>
    <property type="project" value="InterPro"/>
</dbReference>